<name>A0ABZ2KI71_9BACT</name>
<dbReference type="Gene3D" id="2.40.40.10">
    <property type="entry name" value="RlpA-like domain"/>
    <property type="match status" value="1"/>
</dbReference>
<evidence type="ECO:0000256" key="1">
    <source>
        <dbReference type="ARBA" id="ARBA00022729"/>
    </source>
</evidence>
<reference evidence="4 5" key="1">
    <citation type="submission" date="2021-12" db="EMBL/GenBank/DDBJ databases">
        <title>Discovery of the Pendulisporaceae a myxobacterial family with distinct sporulation behavior and unique specialized metabolism.</title>
        <authorList>
            <person name="Garcia R."/>
            <person name="Popoff A."/>
            <person name="Bader C.D."/>
            <person name="Loehr J."/>
            <person name="Walesch S."/>
            <person name="Walt C."/>
            <person name="Boldt J."/>
            <person name="Bunk B."/>
            <person name="Haeckl F.J.F.P.J."/>
            <person name="Gunesch A.P."/>
            <person name="Birkelbach J."/>
            <person name="Nuebel U."/>
            <person name="Pietschmann T."/>
            <person name="Bach T."/>
            <person name="Mueller R."/>
        </authorList>
    </citation>
    <scope>NUCLEOTIDE SEQUENCE [LARGE SCALE GENOMIC DNA]</scope>
    <source>
        <strain evidence="4 5">MSr12523</strain>
    </source>
</reference>
<organism evidence="4 5">
    <name type="scientific">Pendulispora brunnea</name>
    <dbReference type="NCBI Taxonomy" id="2905690"/>
    <lineage>
        <taxon>Bacteria</taxon>
        <taxon>Pseudomonadati</taxon>
        <taxon>Myxococcota</taxon>
        <taxon>Myxococcia</taxon>
        <taxon>Myxococcales</taxon>
        <taxon>Sorangiineae</taxon>
        <taxon>Pendulisporaceae</taxon>
        <taxon>Pendulispora</taxon>
    </lineage>
</organism>
<protein>
    <submittedName>
        <fullName evidence="4">RlpA-like double-psi beta-barrel domain-containing protein</fullName>
    </submittedName>
</protein>
<dbReference type="PANTHER" id="PTHR31836">
    <property type="match status" value="1"/>
</dbReference>
<sequence>MSSRRLTSALFLAVLFTSPAWAATDVPIGEEHTGKITWYTDKGYGACGTKIDASSQNLAAVSSKWFSSSNRNNDPVCKGVSVRVSYNGKSITVPVVDECPSCDREHVDLSLPAFSALADPDDGVVQGVTWSFVR</sequence>
<dbReference type="InterPro" id="IPR048197">
    <property type="entry name" value="Papain_inhib"/>
</dbReference>
<evidence type="ECO:0000256" key="2">
    <source>
        <dbReference type="SAM" id="SignalP"/>
    </source>
</evidence>
<accession>A0ABZ2KI71</accession>
<dbReference type="NCBIfam" id="NF041659">
    <property type="entry name" value="Papain_Inhib"/>
    <property type="match status" value="1"/>
</dbReference>
<dbReference type="InterPro" id="IPR036908">
    <property type="entry name" value="RlpA-like_sf"/>
</dbReference>
<keyword evidence="5" id="KW-1185">Reference proteome</keyword>
<feature type="signal peptide" evidence="2">
    <location>
        <begin position="1"/>
        <end position="22"/>
    </location>
</feature>
<dbReference type="PANTHER" id="PTHR31836:SF28">
    <property type="entry name" value="SRCR DOMAIN-CONTAINING PROTEIN-RELATED"/>
    <property type="match status" value="1"/>
</dbReference>
<proteinExistence type="predicted"/>
<dbReference type="Pfam" id="PF03330">
    <property type="entry name" value="DPBB_1"/>
    <property type="match status" value="1"/>
</dbReference>
<dbReference type="RefSeq" id="WP_394847629.1">
    <property type="nucleotide sequence ID" value="NZ_CP089982.1"/>
</dbReference>
<feature type="domain" description="RlpA-like protein double-psi beta-barrel" evidence="3">
    <location>
        <begin position="33"/>
        <end position="126"/>
    </location>
</feature>
<gene>
    <name evidence="4" type="ORF">LZC95_09220</name>
</gene>
<keyword evidence="1 2" id="KW-0732">Signal</keyword>
<dbReference type="SUPFAM" id="SSF50685">
    <property type="entry name" value="Barwin-like endoglucanases"/>
    <property type="match status" value="1"/>
</dbReference>
<dbReference type="CDD" id="cd22273">
    <property type="entry name" value="DPBB_SPI-like"/>
    <property type="match status" value="1"/>
</dbReference>
<evidence type="ECO:0000259" key="3">
    <source>
        <dbReference type="Pfam" id="PF03330"/>
    </source>
</evidence>
<feature type="chain" id="PRO_5046135190" evidence="2">
    <location>
        <begin position="23"/>
        <end position="134"/>
    </location>
</feature>
<dbReference type="EMBL" id="CP089982">
    <property type="protein sequence ID" value="WXA97013.1"/>
    <property type="molecule type" value="Genomic_DNA"/>
</dbReference>
<dbReference type="InterPro" id="IPR051477">
    <property type="entry name" value="Expansin_CellWall"/>
</dbReference>
<evidence type="ECO:0000313" key="5">
    <source>
        <dbReference type="Proteomes" id="UP001379533"/>
    </source>
</evidence>
<dbReference type="InterPro" id="IPR009009">
    <property type="entry name" value="RlpA-like_DPBB"/>
</dbReference>
<dbReference type="Proteomes" id="UP001379533">
    <property type="component" value="Chromosome"/>
</dbReference>
<evidence type="ECO:0000313" key="4">
    <source>
        <dbReference type="EMBL" id="WXA97013.1"/>
    </source>
</evidence>